<protein>
    <submittedName>
        <fullName evidence="2">Uncharacterized protein</fullName>
    </submittedName>
</protein>
<proteinExistence type="predicted"/>
<reference evidence="2 3" key="1">
    <citation type="submission" date="2016-08" db="EMBL/GenBank/DDBJ databases">
        <title>Complete genome sequence of Spiroplasma helicoides TABS-2 (DSM 22551).</title>
        <authorList>
            <person name="Shen W.-Y."/>
            <person name="Lo W.-S."/>
            <person name="Lai Y.-C."/>
            <person name="Kuo C.-H."/>
        </authorList>
    </citation>
    <scope>NUCLEOTIDE SEQUENCE [LARGE SCALE GENOMIC DNA]</scope>
    <source>
        <strain evidence="2 3">TABS-2</strain>
    </source>
</reference>
<accession>A0A1B3SKN0</accession>
<dbReference type="KEGG" id="shj:SHELI_v1c05260"/>
<feature type="transmembrane region" description="Helical" evidence="1">
    <location>
        <begin position="6"/>
        <end position="29"/>
    </location>
</feature>
<dbReference type="AlphaFoldDB" id="A0A1B3SKN0"/>
<gene>
    <name evidence="2" type="ORF">SHELI_v1c05260</name>
</gene>
<dbReference type="Proteomes" id="UP000094378">
    <property type="component" value="Chromosome"/>
</dbReference>
<keyword evidence="1" id="KW-0812">Transmembrane</keyword>
<sequence>MENKNIVVITIVILWIISLMITGFLALLYNEKIRVYKNINVKYLESVNEQENNYQLKEQKIDYELPLGEICYFFKKGISLYKKTKEYNGKKDKQWSHDYKFYYKNNVLTKINADIYLTNKNVLIEYENKYLKIDIKKIFSLIAFTFYGNKEWVTGVEIIFDDNKVLLNPETNDLVLAYRAIKKGELTDD</sequence>
<evidence type="ECO:0000313" key="2">
    <source>
        <dbReference type="EMBL" id="AOG60477.1"/>
    </source>
</evidence>
<keyword evidence="3" id="KW-1185">Reference proteome</keyword>
<keyword evidence="1" id="KW-0472">Membrane</keyword>
<dbReference type="OrthoDB" id="389596at2"/>
<organism evidence="2 3">
    <name type="scientific">Spiroplasma helicoides</name>
    <dbReference type="NCBI Taxonomy" id="216938"/>
    <lineage>
        <taxon>Bacteria</taxon>
        <taxon>Bacillati</taxon>
        <taxon>Mycoplasmatota</taxon>
        <taxon>Mollicutes</taxon>
        <taxon>Entomoplasmatales</taxon>
        <taxon>Spiroplasmataceae</taxon>
        <taxon>Spiroplasma</taxon>
    </lineage>
</organism>
<evidence type="ECO:0000256" key="1">
    <source>
        <dbReference type="SAM" id="Phobius"/>
    </source>
</evidence>
<keyword evidence="1" id="KW-1133">Transmembrane helix</keyword>
<name>A0A1B3SKN0_9MOLU</name>
<dbReference type="EMBL" id="CP017015">
    <property type="protein sequence ID" value="AOG60477.1"/>
    <property type="molecule type" value="Genomic_DNA"/>
</dbReference>
<dbReference type="RefSeq" id="WP_069116448.1">
    <property type="nucleotide sequence ID" value="NZ_CP017015.1"/>
</dbReference>
<dbReference type="STRING" id="216938.SHELI_v1c05260"/>
<evidence type="ECO:0000313" key="3">
    <source>
        <dbReference type="Proteomes" id="UP000094378"/>
    </source>
</evidence>